<evidence type="ECO:0000313" key="2">
    <source>
        <dbReference type="EMBL" id="OMO71548.1"/>
    </source>
</evidence>
<gene>
    <name evidence="2" type="ORF">CCACVL1_18169</name>
</gene>
<dbReference type="Gramene" id="OMO71548">
    <property type="protein sequence ID" value="OMO71548"/>
    <property type="gene ID" value="CCACVL1_18169"/>
</dbReference>
<feature type="compositionally biased region" description="Acidic residues" evidence="1">
    <location>
        <begin position="10"/>
        <end position="19"/>
    </location>
</feature>
<feature type="region of interest" description="Disordered" evidence="1">
    <location>
        <begin position="1"/>
        <end position="20"/>
    </location>
</feature>
<sequence length="70" mass="7701">MAIDGKGGENESDNSDVPDVEAYFNKPSVYFDNPMRKRKKKAACGSAALEASKARALKECKSRIPSFQVF</sequence>
<organism evidence="2 3">
    <name type="scientific">Corchorus capsularis</name>
    <name type="common">Jute</name>
    <dbReference type="NCBI Taxonomy" id="210143"/>
    <lineage>
        <taxon>Eukaryota</taxon>
        <taxon>Viridiplantae</taxon>
        <taxon>Streptophyta</taxon>
        <taxon>Embryophyta</taxon>
        <taxon>Tracheophyta</taxon>
        <taxon>Spermatophyta</taxon>
        <taxon>Magnoliopsida</taxon>
        <taxon>eudicotyledons</taxon>
        <taxon>Gunneridae</taxon>
        <taxon>Pentapetalae</taxon>
        <taxon>rosids</taxon>
        <taxon>malvids</taxon>
        <taxon>Malvales</taxon>
        <taxon>Malvaceae</taxon>
        <taxon>Grewioideae</taxon>
        <taxon>Apeibeae</taxon>
        <taxon>Corchorus</taxon>
    </lineage>
</organism>
<dbReference type="EMBL" id="AWWV01011581">
    <property type="protein sequence ID" value="OMO71548.1"/>
    <property type="molecule type" value="Genomic_DNA"/>
</dbReference>
<dbReference type="Proteomes" id="UP000188268">
    <property type="component" value="Unassembled WGS sequence"/>
</dbReference>
<proteinExistence type="predicted"/>
<reference evidence="2 3" key="1">
    <citation type="submission" date="2013-09" db="EMBL/GenBank/DDBJ databases">
        <title>Corchorus capsularis genome sequencing.</title>
        <authorList>
            <person name="Alam M."/>
            <person name="Haque M.S."/>
            <person name="Islam M.S."/>
            <person name="Emdad E.M."/>
            <person name="Islam M.M."/>
            <person name="Ahmed B."/>
            <person name="Halim A."/>
            <person name="Hossen Q.M.M."/>
            <person name="Hossain M.Z."/>
            <person name="Ahmed R."/>
            <person name="Khan M.M."/>
            <person name="Islam R."/>
            <person name="Rashid M.M."/>
            <person name="Khan S.A."/>
            <person name="Rahman M.S."/>
            <person name="Alam M."/>
        </authorList>
    </citation>
    <scope>NUCLEOTIDE SEQUENCE [LARGE SCALE GENOMIC DNA]</scope>
    <source>
        <strain evidence="3">cv. CVL-1</strain>
        <tissue evidence="2">Whole seedling</tissue>
    </source>
</reference>
<protein>
    <submittedName>
        <fullName evidence="2">Uncharacterized protein</fullName>
    </submittedName>
</protein>
<evidence type="ECO:0000313" key="3">
    <source>
        <dbReference type="Proteomes" id="UP000188268"/>
    </source>
</evidence>
<accession>A0A1R3HML6</accession>
<name>A0A1R3HML6_COCAP</name>
<evidence type="ECO:0000256" key="1">
    <source>
        <dbReference type="SAM" id="MobiDB-lite"/>
    </source>
</evidence>
<comment type="caution">
    <text evidence="2">The sequence shown here is derived from an EMBL/GenBank/DDBJ whole genome shotgun (WGS) entry which is preliminary data.</text>
</comment>
<keyword evidence="3" id="KW-1185">Reference proteome</keyword>
<dbReference type="AlphaFoldDB" id="A0A1R3HML6"/>